<sequence>MKLIDGSRSRHSCWKPQHRMVSPAEGQLDRQNPRAKKIRGLVPLSPQLRRSCDLPNQQVNKWKAICKV</sequence>
<name>A0A3L6RG79_PANMI</name>
<accession>A0A3L6RG79</accession>
<organism evidence="2 3">
    <name type="scientific">Panicum miliaceum</name>
    <name type="common">Proso millet</name>
    <name type="synonym">Broomcorn millet</name>
    <dbReference type="NCBI Taxonomy" id="4540"/>
    <lineage>
        <taxon>Eukaryota</taxon>
        <taxon>Viridiplantae</taxon>
        <taxon>Streptophyta</taxon>
        <taxon>Embryophyta</taxon>
        <taxon>Tracheophyta</taxon>
        <taxon>Spermatophyta</taxon>
        <taxon>Magnoliopsida</taxon>
        <taxon>Liliopsida</taxon>
        <taxon>Poales</taxon>
        <taxon>Poaceae</taxon>
        <taxon>PACMAD clade</taxon>
        <taxon>Panicoideae</taxon>
        <taxon>Panicodae</taxon>
        <taxon>Paniceae</taxon>
        <taxon>Panicinae</taxon>
        <taxon>Panicum</taxon>
        <taxon>Panicum sect. Panicum</taxon>
    </lineage>
</organism>
<dbReference type="AlphaFoldDB" id="A0A3L6RG79"/>
<reference evidence="3" key="1">
    <citation type="journal article" date="2019" name="Nat. Commun.">
        <title>The genome of broomcorn millet.</title>
        <authorList>
            <person name="Zou C."/>
            <person name="Miki D."/>
            <person name="Li D."/>
            <person name="Tang Q."/>
            <person name="Xiao L."/>
            <person name="Rajput S."/>
            <person name="Deng P."/>
            <person name="Jia W."/>
            <person name="Huang R."/>
            <person name="Zhang M."/>
            <person name="Sun Y."/>
            <person name="Hu J."/>
            <person name="Fu X."/>
            <person name="Schnable P.S."/>
            <person name="Li F."/>
            <person name="Zhang H."/>
            <person name="Feng B."/>
            <person name="Zhu X."/>
            <person name="Liu R."/>
            <person name="Schnable J.C."/>
            <person name="Zhu J.-K."/>
            <person name="Zhang H."/>
        </authorList>
    </citation>
    <scope>NUCLEOTIDE SEQUENCE [LARGE SCALE GENOMIC DNA]</scope>
</reference>
<evidence type="ECO:0000313" key="2">
    <source>
        <dbReference type="EMBL" id="RLN03062.1"/>
    </source>
</evidence>
<dbReference type="EMBL" id="PQIB02000008">
    <property type="protein sequence ID" value="RLN03062.1"/>
    <property type="molecule type" value="Genomic_DNA"/>
</dbReference>
<evidence type="ECO:0000313" key="3">
    <source>
        <dbReference type="Proteomes" id="UP000275267"/>
    </source>
</evidence>
<dbReference type="Proteomes" id="UP000275267">
    <property type="component" value="Unassembled WGS sequence"/>
</dbReference>
<gene>
    <name evidence="2" type="ORF">C2845_PM13G17780</name>
</gene>
<feature type="compositionally biased region" description="Basic residues" evidence="1">
    <location>
        <begin position="9"/>
        <end position="18"/>
    </location>
</feature>
<proteinExistence type="predicted"/>
<protein>
    <submittedName>
        <fullName evidence="2">Uncharacterized protein</fullName>
    </submittedName>
</protein>
<evidence type="ECO:0000256" key="1">
    <source>
        <dbReference type="SAM" id="MobiDB-lite"/>
    </source>
</evidence>
<keyword evidence="3" id="KW-1185">Reference proteome</keyword>
<feature type="region of interest" description="Disordered" evidence="1">
    <location>
        <begin position="1"/>
        <end position="32"/>
    </location>
</feature>
<comment type="caution">
    <text evidence="2">The sequence shown here is derived from an EMBL/GenBank/DDBJ whole genome shotgun (WGS) entry which is preliminary data.</text>
</comment>